<organism evidence="1">
    <name type="scientific">uncultured Planctomycetota bacterium</name>
    <dbReference type="NCBI Taxonomy" id="120965"/>
    <lineage>
        <taxon>Bacteria</taxon>
        <taxon>Pseudomonadati</taxon>
        <taxon>Planctomycetota</taxon>
        <taxon>environmental samples</taxon>
    </lineage>
</organism>
<gene>
    <name evidence="1" type="ORF">fos2004AM_00020</name>
</gene>
<proteinExistence type="predicted"/>
<evidence type="ECO:0000313" key="1">
    <source>
        <dbReference type="EMBL" id="QDY92651.1"/>
    </source>
</evidence>
<reference evidence="1" key="1">
    <citation type="submission" date="2019-04" db="EMBL/GenBank/DDBJ databases">
        <title>Deep-cultivation of Planctomycetes uncovers their unique biology.</title>
        <authorList>
            <person name="Wiegand S."/>
            <person name="Meyerdierks A."/>
            <person name="Amann R."/>
            <person name="Jogler C."/>
        </authorList>
    </citation>
    <scope>NUCLEOTIDE SEQUENCE</scope>
</reference>
<accession>A0A5B8KBR3</accession>
<dbReference type="AlphaFoldDB" id="A0A5B8KBR3"/>
<protein>
    <submittedName>
        <fullName evidence="1">Uncharacterized protein</fullName>
    </submittedName>
</protein>
<name>A0A5B8KBR3_9BACT</name>
<dbReference type="EMBL" id="MK801296">
    <property type="protein sequence ID" value="QDY92651.1"/>
    <property type="molecule type" value="Genomic_DNA"/>
</dbReference>
<sequence>MNARHMEFFGPDLGRGPFSPHRIETAAVQIATALAQPCAPLTRNTTDFHGHADFIRELADRLAPDWAAQIATSVGDESANNIQTTIRAATGTYSLLDCWLSDSIGGGLTTTAPNSVTFNTGTVLQTVTANKRFLVITPTTGVVTVTVNYTGNNTWYWAISRHARVYYSSSLAFS</sequence>